<dbReference type="EMBL" id="SJPV01000015">
    <property type="protein sequence ID" value="TWU31803.1"/>
    <property type="molecule type" value="Genomic_DNA"/>
</dbReference>
<gene>
    <name evidence="1" type="ORF">Poly41_60380</name>
</gene>
<evidence type="ECO:0000313" key="1">
    <source>
        <dbReference type="EMBL" id="TWU31803.1"/>
    </source>
</evidence>
<dbReference type="AlphaFoldDB" id="A0A5C6D3K7"/>
<protein>
    <submittedName>
        <fullName evidence="1">Uncharacterized protein</fullName>
    </submittedName>
</protein>
<dbReference type="Proteomes" id="UP000319143">
    <property type="component" value="Unassembled WGS sequence"/>
</dbReference>
<reference evidence="1 2" key="1">
    <citation type="submission" date="2019-02" db="EMBL/GenBank/DDBJ databases">
        <title>Deep-cultivation of Planctomycetes and their phenomic and genomic characterization uncovers novel biology.</title>
        <authorList>
            <person name="Wiegand S."/>
            <person name="Jogler M."/>
            <person name="Boedeker C."/>
            <person name="Pinto D."/>
            <person name="Vollmers J."/>
            <person name="Rivas-Marin E."/>
            <person name="Kohn T."/>
            <person name="Peeters S.H."/>
            <person name="Heuer A."/>
            <person name="Rast P."/>
            <person name="Oberbeckmann S."/>
            <person name="Bunk B."/>
            <person name="Jeske O."/>
            <person name="Meyerdierks A."/>
            <person name="Storesund J.E."/>
            <person name="Kallscheuer N."/>
            <person name="Luecker S."/>
            <person name="Lage O.M."/>
            <person name="Pohl T."/>
            <person name="Merkel B.J."/>
            <person name="Hornburger P."/>
            <person name="Mueller R.-W."/>
            <person name="Bruemmer F."/>
            <person name="Labrenz M."/>
            <person name="Spormann A.M."/>
            <person name="Op Den Camp H."/>
            <person name="Overmann J."/>
            <person name="Amann R."/>
            <person name="Jetten M.S.M."/>
            <person name="Mascher T."/>
            <person name="Medema M.H."/>
            <person name="Devos D.P."/>
            <person name="Kaster A.-K."/>
            <person name="Ovreas L."/>
            <person name="Rohde M."/>
            <person name="Galperin M.Y."/>
            <person name="Jogler C."/>
        </authorList>
    </citation>
    <scope>NUCLEOTIDE SEQUENCE [LARGE SCALE GENOMIC DNA]</scope>
    <source>
        <strain evidence="1 2">Poly41</strain>
    </source>
</reference>
<keyword evidence="2" id="KW-1185">Reference proteome</keyword>
<accession>A0A5C6D3K7</accession>
<evidence type="ECO:0000313" key="2">
    <source>
        <dbReference type="Proteomes" id="UP000319143"/>
    </source>
</evidence>
<comment type="caution">
    <text evidence="1">The sequence shown here is derived from an EMBL/GenBank/DDBJ whole genome shotgun (WGS) entry which is preliminary data.</text>
</comment>
<organism evidence="1 2">
    <name type="scientific">Novipirellula artificiosorum</name>
    <dbReference type="NCBI Taxonomy" id="2528016"/>
    <lineage>
        <taxon>Bacteria</taxon>
        <taxon>Pseudomonadati</taxon>
        <taxon>Planctomycetota</taxon>
        <taxon>Planctomycetia</taxon>
        <taxon>Pirellulales</taxon>
        <taxon>Pirellulaceae</taxon>
        <taxon>Novipirellula</taxon>
    </lineage>
</organism>
<proteinExistence type="predicted"/>
<name>A0A5C6D3K7_9BACT</name>
<sequence>MFTLDRWTKKEFRLPLVWSFCKCLHVGGLALRRADFVRQC</sequence>